<proteinExistence type="predicted"/>
<organism evidence="1 2">
    <name type="scientific">Candidatus Hydrogenisulfobacillus filiaventi</name>
    <dbReference type="NCBI Taxonomy" id="2707344"/>
    <lineage>
        <taxon>Bacteria</taxon>
        <taxon>Bacillati</taxon>
        <taxon>Bacillota</taxon>
        <taxon>Clostridia</taxon>
        <taxon>Eubacteriales</taxon>
        <taxon>Clostridiales Family XVII. Incertae Sedis</taxon>
        <taxon>Candidatus Hydrogenisulfobacillus</taxon>
    </lineage>
</organism>
<evidence type="ECO:0000313" key="1">
    <source>
        <dbReference type="EMBL" id="CAB1129426.1"/>
    </source>
</evidence>
<name>A0A6F8ZI31_9FIRM</name>
<protein>
    <submittedName>
        <fullName evidence="1">Uncharacterized protein</fullName>
    </submittedName>
</protein>
<dbReference type="Proteomes" id="UP000503399">
    <property type="component" value="Chromosome"/>
</dbReference>
<gene>
    <name evidence="1" type="ORF">R50_1929</name>
</gene>
<dbReference type="KEGG" id="hfv:R50_1929"/>
<keyword evidence="2" id="KW-1185">Reference proteome</keyword>
<accession>A0A6F8ZI31</accession>
<reference evidence="1 2" key="1">
    <citation type="submission" date="2020-02" db="EMBL/GenBank/DDBJ databases">
        <authorList>
            <person name="Hogendoorn C."/>
        </authorList>
    </citation>
    <scope>NUCLEOTIDE SEQUENCE [LARGE SCALE GENOMIC DNA]</scope>
    <source>
        <strain evidence="1">R501</strain>
    </source>
</reference>
<dbReference type="AlphaFoldDB" id="A0A6F8ZI31"/>
<dbReference type="EMBL" id="LR778114">
    <property type="protein sequence ID" value="CAB1129426.1"/>
    <property type="molecule type" value="Genomic_DNA"/>
</dbReference>
<sequence length="93" mass="10392">MPSPRPMGETERYWLERWQAAGGKADYIEFFADGSMEIAYDFPASVPLSEILQALNALGVSPDGVKVATEAKDASLRVHLFADRFPIERLFTK</sequence>
<evidence type="ECO:0000313" key="2">
    <source>
        <dbReference type="Proteomes" id="UP000503399"/>
    </source>
</evidence>